<dbReference type="InterPro" id="IPR038765">
    <property type="entry name" value="Papain-like_cys_pep_sf"/>
</dbReference>
<evidence type="ECO:0000259" key="1">
    <source>
        <dbReference type="Pfam" id="PF00112"/>
    </source>
</evidence>
<dbReference type="SUPFAM" id="SSF54001">
    <property type="entry name" value="Cysteine proteinases"/>
    <property type="match status" value="1"/>
</dbReference>
<reference evidence="2" key="1">
    <citation type="submission" date="2022-11" db="EMBL/GenBank/DDBJ databases">
        <authorList>
            <person name="Morgan W.R."/>
            <person name="Tartar A."/>
        </authorList>
    </citation>
    <scope>NUCLEOTIDE SEQUENCE</scope>
    <source>
        <strain evidence="2">ARSEF 373</strain>
    </source>
</reference>
<dbReference type="Proteomes" id="UP001146120">
    <property type="component" value="Unassembled WGS sequence"/>
</dbReference>
<gene>
    <name evidence="2" type="ORF">N0F65_009550</name>
</gene>
<name>A0AAV2YPK9_9STRA</name>
<evidence type="ECO:0000313" key="2">
    <source>
        <dbReference type="EMBL" id="DAZ96151.1"/>
    </source>
</evidence>
<dbReference type="Pfam" id="PF00112">
    <property type="entry name" value="Peptidase_C1"/>
    <property type="match status" value="1"/>
</dbReference>
<reference evidence="2" key="2">
    <citation type="journal article" date="2023" name="Microbiol Resour">
        <title>Decontamination and Annotation of the Draft Genome Sequence of the Oomycete Lagenidium giganteum ARSEF 373.</title>
        <authorList>
            <person name="Morgan W.R."/>
            <person name="Tartar A."/>
        </authorList>
    </citation>
    <scope>NUCLEOTIDE SEQUENCE</scope>
    <source>
        <strain evidence="2">ARSEF 373</strain>
    </source>
</reference>
<dbReference type="GO" id="GO:0008234">
    <property type="term" value="F:cysteine-type peptidase activity"/>
    <property type="evidence" value="ECO:0007669"/>
    <property type="project" value="InterPro"/>
</dbReference>
<proteinExistence type="predicted"/>
<comment type="caution">
    <text evidence="2">The sequence shown here is derived from an EMBL/GenBank/DDBJ whole genome shotgun (WGS) entry which is preliminary data.</text>
</comment>
<feature type="domain" description="Peptidase C1A papain C-terminal" evidence="1">
    <location>
        <begin position="1"/>
        <end position="52"/>
    </location>
</feature>
<dbReference type="AlphaFoldDB" id="A0AAV2YPK9"/>
<dbReference type="GO" id="GO:0006508">
    <property type="term" value="P:proteolysis"/>
    <property type="evidence" value="ECO:0007669"/>
    <property type="project" value="InterPro"/>
</dbReference>
<dbReference type="EMBL" id="DAKRPA010000176">
    <property type="protein sequence ID" value="DAZ96151.1"/>
    <property type="molecule type" value="Genomic_DNA"/>
</dbReference>
<accession>A0AAV2YPK9</accession>
<dbReference type="InterPro" id="IPR000668">
    <property type="entry name" value="Peptidase_C1A_C"/>
</dbReference>
<protein>
    <recommendedName>
        <fullName evidence="1">Peptidase C1A papain C-terminal domain-containing protein</fullName>
    </recommendedName>
</protein>
<dbReference type="Gene3D" id="2.40.50.170">
    <property type="entry name" value="Cysteine proteinases. Chain C"/>
    <property type="match status" value="1"/>
</dbReference>
<feature type="non-terminal residue" evidence="2">
    <location>
        <position position="1"/>
    </location>
</feature>
<evidence type="ECO:0000313" key="3">
    <source>
        <dbReference type="Proteomes" id="UP001146120"/>
    </source>
</evidence>
<sequence length="54" mass="5605">VVAVGYGADAASGNAYFKIKNSWGTNWGANGYIYLSRSGSTCGVVNTQAVYPVV</sequence>
<organism evidence="2 3">
    <name type="scientific">Lagenidium giganteum</name>
    <dbReference type="NCBI Taxonomy" id="4803"/>
    <lineage>
        <taxon>Eukaryota</taxon>
        <taxon>Sar</taxon>
        <taxon>Stramenopiles</taxon>
        <taxon>Oomycota</taxon>
        <taxon>Peronosporomycetes</taxon>
        <taxon>Pythiales</taxon>
        <taxon>Pythiaceae</taxon>
    </lineage>
</organism>
<keyword evidence="3" id="KW-1185">Reference proteome</keyword>